<evidence type="ECO:0000313" key="8">
    <source>
        <dbReference type="Proteomes" id="UP000034672"/>
    </source>
</evidence>
<evidence type="ECO:0000313" key="5">
    <source>
        <dbReference type="Proteomes" id="UP000034259"/>
    </source>
</evidence>
<dbReference type="EMBL" id="JJQK01000079">
    <property type="protein sequence ID" value="KKH53404.1"/>
    <property type="molecule type" value="Genomic_DNA"/>
</dbReference>
<dbReference type="AlphaFoldDB" id="A0A0F8MSU0"/>
<dbReference type="EMBL" id="JJQI01000036">
    <property type="protein sequence ID" value="KKH41066.1"/>
    <property type="molecule type" value="Genomic_DNA"/>
</dbReference>
<evidence type="ECO:0000313" key="2">
    <source>
        <dbReference type="EMBL" id="KKH31580.1"/>
    </source>
</evidence>
<dbReference type="Proteomes" id="UP000034424">
    <property type="component" value="Unassembled WGS sequence"/>
</dbReference>
<evidence type="ECO:0000313" key="4">
    <source>
        <dbReference type="EMBL" id="KKH53404.1"/>
    </source>
</evidence>
<protein>
    <recommendedName>
        <fullName evidence="9">Transposase</fullName>
    </recommendedName>
</protein>
<evidence type="ECO:0000313" key="6">
    <source>
        <dbReference type="Proteomes" id="UP000034338"/>
    </source>
</evidence>
<dbReference type="PATRIC" id="fig|2209.52.peg.1810"/>
<dbReference type="Proteomes" id="UP000034259">
    <property type="component" value="Unassembled WGS sequence"/>
</dbReference>
<gene>
    <name evidence="2" type="ORF">DU37_13645</name>
    <name evidence="1" type="ORF">DU67_07945</name>
    <name evidence="3" type="ORF">DU71_08235</name>
    <name evidence="4" type="ORF">DU72_12555</name>
</gene>
<evidence type="ECO:0000313" key="1">
    <source>
        <dbReference type="EMBL" id="KKG59815.1"/>
    </source>
</evidence>
<reference evidence="5 6" key="1">
    <citation type="journal article" date="2015" name="ISME J.">
        <title>Genomic and phenotypic differentiation among Methanosarcina mazei populations from Columbia River sediment.</title>
        <authorList>
            <person name="Youngblut N.D."/>
            <person name="Wirth J.S."/>
            <person name="Henriksen J.R."/>
            <person name="Smith M."/>
            <person name="Simon H."/>
            <person name="Metcalf W.W."/>
            <person name="Whitaker R.J."/>
        </authorList>
    </citation>
    <scope>NUCLEOTIDE SEQUENCE [LARGE SCALE GENOMIC DNA]</scope>
    <source>
        <strain evidence="2 6">1.H.A.0.1</strain>
        <strain evidence="3 8">1.H.A.1A.4</strain>
        <strain evidence="4 5">1.H.A.2.1</strain>
        <strain evidence="1 7">3.F.T.2.1</strain>
    </source>
</reference>
<dbReference type="EMBL" id="JJPL01000149">
    <property type="protein sequence ID" value="KKG59815.1"/>
    <property type="molecule type" value="Genomic_DNA"/>
</dbReference>
<evidence type="ECO:0008006" key="9">
    <source>
        <dbReference type="Google" id="ProtNLM"/>
    </source>
</evidence>
<proteinExistence type="predicted"/>
<sequence length="63" mass="7143">MKAPLIPLNEDLFKLTKKAYSMENLHRYTGSSVQKYCSLSVFLIGVTVNYGINGRKELQAFSE</sequence>
<evidence type="ECO:0000313" key="7">
    <source>
        <dbReference type="Proteomes" id="UP000034424"/>
    </source>
</evidence>
<evidence type="ECO:0000313" key="3">
    <source>
        <dbReference type="EMBL" id="KKH41066.1"/>
    </source>
</evidence>
<dbReference type="Proteomes" id="UP000034338">
    <property type="component" value="Unassembled WGS sequence"/>
</dbReference>
<dbReference type="Proteomes" id="UP000034672">
    <property type="component" value="Unassembled WGS sequence"/>
</dbReference>
<organism evidence="2 6">
    <name type="scientific">Methanosarcina mazei</name>
    <name type="common">Methanosarcina frisia</name>
    <dbReference type="NCBI Taxonomy" id="2209"/>
    <lineage>
        <taxon>Archaea</taxon>
        <taxon>Methanobacteriati</taxon>
        <taxon>Methanobacteriota</taxon>
        <taxon>Stenosarchaea group</taxon>
        <taxon>Methanomicrobia</taxon>
        <taxon>Methanosarcinales</taxon>
        <taxon>Methanosarcinaceae</taxon>
        <taxon>Methanosarcina</taxon>
    </lineage>
</organism>
<comment type="caution">
    <text evidence="2">The sequence shown here is derived from an EMBL/GenBank/DDBJ whole genome shotgun (WGS) entry which is preliminary data.</text>
</comment>
<name>A0A0F8MSU0_METMZ</name>
<dbReference type="EMBL" id="JJQF01000059">
    <property type="protein sequence ID" value="KKH31580.1"/>
    <property type="molecule type" value="Genomic_DNA"/>
</dbReference>
<accession>A0A0F8MSU0</accession>